<evidence type="ECO:0000313" key="3">
    <source>
        <dbReference type="Proteomes" id="UP000219514"/>
    </source>
</evidence>
<proteinExistence type="predicted"/>
<protein>
    <submittedName>
        <fullName evidence="2">Uncharacterized protein</fullName>
    </submittedName>
</protein>
<dbReference type="Proteomes" id="UP000219514">
    <property type="component" value="Unassembled WGS sequence"/>
</dbReference>
<name>A0A285EJM1_9ACTN</name>
<reference evidence="2 3" key="1">
    <citation type="submission" date="2017-09" db="EMBL/GenBank/DDBJ databases">
        <authorList>
            <person name="Ehlers B."/>
            <person name="Leendertz F.H."/>
        </authorList>
    </citation>
    <scope>NUCLEOTIDE SEQUENCE [LARGE SCALE GENOMIC DNA]</scope>
    <source>
        <strain evidence="2 3">DSM 46844</strain>
    </source>
</reference>
<evidence type="ECO:0000313" key="2">
    <source>
        <dbReference type="EMBL" id="SNX99197.1"/>
    </source>
</evidence>
<dbReference type="EMBL" id="OBDO01000015">
    <property type="protein sequence ID" value="SNX99197.1"/>
    <property type="molecule type" value="Genomic_DNA"/>
</dbReference>
<dbReference type="AlphaFoldDB" id="A0A285EJM1"/>
<feature type="region of interest" description="Disordered" evidence="1">
    <location>
        <begin position="30"/>
        <end position="50"/>
    </location>
</feature>
<gene>
    <name evidence="2" type="ORF">SAMN06893097_11573</name>
</gene>
<keyword evidence="3" id="KW-1185">Reference proteome</keyword>
<dbReference type="RefSeq" id="WP_143426754.1">
    <property type="nucleotide sequence ID" value="NZ_JACHXB010000002.1"/>
</dbReference>
<evidence type="ECO:0000256" key="1">
    <source>
        <dbReference type="SAM" id="MobiDB-lite"/>
    </source>
</evidence>
<accession>A0A285EJM1</accession>
<sequence>MPTLGVWRSDTPAGARTGRVQEAFAGEQAELLSTHPSTEQETRLPEAFAD</sequence>
<organism evidence="2 3">
    <name type="scientific">Geodermatophilus sabuli</name>
    <dbReference type="NCBI Taxonomy" id="1564158"/>
    <lineage>
        <taxon>Bacteria</taxon>
        <taxon>Bacillati</taxon>
        <taxon>Actinomycetota</taxon>
        <taxon>Actinomycetes</taxon>
        <taxon>Geodermatophilales</taxon>
        <taxon>Geodermatophilaceae</taxon>
        <taxon>Geodermatophilus</taxon>
    </lineage>
</organism>